<accession>A0ABY7TEB1</accession>
<feature type="domain" description="ThuA-like" evidence="2">
    <location>
        <begin position="26"/>
        <end position="236"/>
    </location>
</feature>
<dbReference type="InterPro" id="IPR029062">
    <property type="entry name" value="Class_I_gatase-like"/>
</dbReference>
<evidence type="ECO:0000313" key="3">
    <source>
        <dbReference type="EMBL" id="WCT14864.1"/>
    </source>
</evidence>
<organism evidence="3 4">
    <name type="scientific">Mucilaginibacter jinjuensis</name>
    <dbReference type="NCBI Taxonomy" id="1176721"/>
    <lineage>
        <taxon>Bacteria</taxon>
        <taxon>Pseudomonadati</taxon>
        <taxon>Bacteroidota</taxon>
        <taxon>Sphingobacteriia</taxon>
        <taxon>Sphingobacteriales</taxon>
        <taxon>Sphingobacteriaceae</taxon>
        <taxon>Mucilaginibacter</taxon>
    </lineage>
</organism>
<dbReference type="SUPFAM" id="SSF52317">
    <property type="entry name" value="Class I glutamine amidotransferase-like"/>
    <property type="match status" value="1"/>
</dbReference>
<evidence type="ECO:0000256" key="1">
    <source>
        <dbReference type="SAM" id="SignalP"/>
    </source>
</evidence>
<keyword evidence="1" id="KW-0732">Signal</keyword>
<dbReference type="PANTHER" id="PTHR40469:SF2">
    <property type="entry name" value="GALACTOSE-BINDING DOMAIN-LIKE SUPERFAMILY PROTEIN"/>
    <property type="match status" value="1"/>
</dbReference>
<dbReference type="Gene3D" id="3.40.50.880">
    <property type="match status" value="1"/>
</dbReference>
<sequence length="255" mass="28527">MNKLITGIAIMCLLNTIAQAQSLQKRILVFGKTTRYHHESIPAGMAAIQKLGKLNGFAVDTTTNATYFTEDSLKKYAAVVFLSTSGNLLDTVQKTDFRRYIEAGGGYMGIHSASASEKEWVWYGQLVGAVFSDHPEPQSGVVVVADAKDPSTKNLPARWPWKNEWYNFKEVPHDVHVLLMADETTYKGGKNGVYHPLAWYHQFDGGRAFYTALGHFDEAYSNPLYLGHILAGIQYAMGNHVSLNYNKVKTSRYHE</sequence>
<name>A0ABY7TEB1_9SPHI</name>
<feature type="signal peptide" evidence="1">
    <location>
        <begin position="1"/>
        <end position="20"/>
    </location>
</feature>
<dbReference type="RefSeq" id="WP_273633357.1">
    <property type="nucleotide sequence ID" value="NZ_CP117167.1"/>
</dbReference>
<feature type="chain" id="PRO_5047351944" evidence="1">
    <location>
        <begin position="21"/>
        <end position="255"/>
    </location>
</feature>
<reference evidence="3 4" key="1">
    <citation type="submission" date="2023-02" db="EMBL/GenBank/DDBJ databases">
        <title>Genome sequence of Mucilaginibacter jinjuensis strain KACC 16571.</title>
        <authorList>
            <person name="Kim S."/>
            <person name="Heo J."/>
            <person name="Kwon S.-W."/>
        </authorList>
    </citation>
    <scope>NUCLEOTIDE SEQUENCE [LARGE SCALE GENOMIC DNA]</scope>
    <source>
        <strain evidence="3 4">KACC 16571</strain>
    </source>
</reference>
<evidence type="ECO:0000313" key="4">
    <source>
        <dbReference type="Proteomes" id="UP001216139"/>
    </source>
</evidence>
<dbReference type="PANTHER" id="PTHR40469">
    <property type="entry name" value="SECRETED GLYCOSYL HYDROLASE"/>
    <property type="match status" value="1"/>
</dbReference>
<evidence type="ECO:0000259" key="2">
    <source>
        <dbReference type="Pfam" id="PF06283"/>
    </source>
</evidence>
<protein>
    <submittedName>
        <fullName evidence="3">ThuA domain-containing protein</fullName>
    </submittedName>
</protein>
<dbReference type="InterPro" id="IPR029010">
    <property type="entry name" value="ThuA-like"/>
</dbReference>
<keyword evidence="4" id="KW-1185">Reference proteome</keyword>
<dbReference type="Pfam" id="PF06283">
    <property type="entry name" value="ThuA"/>
    <property type="match status" value="1"/>
</dbReference>
<gene>
    <name evidence="3" type="ORF">PQO05_13040</name>
</gene>
<dbReference type="Proteomes" id="UP001216139">
    <property type="component" value="Chromosome"/>
</dbReference>
<proteinExistence type="predicted"/>
<dbReference type="EMBL" id="CP117167">
    <property type="protein sequence ID" value="WCT14864.1"/>
    <property type="molecule type" value="Genomic_DNA"/>
</dbReference>